<organism evidence="2 3">
    <name type="scientific">Bordetella petrii (strain ATCC BAA-461 / DSM 12804 / CCUG 43448 / CIP 107267 / Se-1111R)</name>
    <dbReference type="NCBI Taxonomy" id="340100"/>
    <lineage>
        <taxon>Bacteria</taxon>
        <taxon>Pseudomonadati</taxon>
        <taxon>Pseudomonadota</taxon>
        <taxon>Betaproteobacteria</taxon>
        <taxon>Burkholderiales</taxon>
        <taxon>Alcaligenaceae</taxon>
        <taxon>Bordetella</taxon>
    </lineage>
</organism>
<dbReference type="EMBL" id="AM902716">
    <property type="protein sequence ID" value="CAP43275.1"/>
    <property type="molecule type" value="Genomic_DNA"/>
</dbReference>
<dbReference type="AlphaFoldDB" id="A9ISA0"/>
<accession>A9ISA0</accession>
<protein>
    <recommendedName>
        <fullName evidence="4">Plasmid replication/partition related protein</fullName>
    </recommendedName>
</protein>
<feature type="region of interest" description="Disordered" evidence="1">
    <location>
        <begin position="110"/>
        <end position="139"/>
    </location>
</feature>
<evidence type="ECO:0000313" key="2">
    <source>
        <dbReference type="EMBL" id="CAP43275.1"/>
    </source>
</evidence>
<proteinExistence type="predicted"/>
<name>A9ISA0_BORPD</name>
<keyword evidence="3" id="KW-1185">Reference proteome</keyword>
<dbReference type="eggNOG" id="COG2963">
    <property type="taxonomic scope" value="Bacteria"/>
</dbReference>
<dbReference type="STRING" id="94624.Bpet2933"/>
<evidence type="ECO:0000256" key="1">
    <source>
        <dbReference type="SAM" id="MobiDB-lite"/>
    </source>
</evidence>
<feature type="region of interest" description="Disordered" evidence="1">
    <location>
        <begin position="208"/>
        <end position="233"/>
    </location>
</feature>
<gene>
    <name evidence="2" type="ordered locus">Bpet2933</name>
</gene>
<sequence>MSIQINEELRTYIDPLSADEYAALERSLLAEGCRDALVLWGDVLVDGHNRYELCRKHGIEFKTIQNTRFASLEDVKLWMIENHLGRRSVSDFQRGVLALRKKEILQARRQAQQAQAEQDASQGEAAAQPAEPAPALSRQALARAARVSSNTLGQIEKIHKAAAPELVRAVKAGDISINAAAAVASLPAQQQVAAAAEGRKALRELARQARQARAASRDETGAPPAADAPAEAIEDYPAEVARLRRLVAALTEERDALKKKVMHLTVALAEARNSNHE</sequence>
<dbReference type="KEGG" id="bpt:Bpet2933"/>
<reference evidence="2 3" key="1">
    <citation type="journal article" date="2008" name="BMC Genomics">
        <title>The missing link: Bordetella petrii is endowed with both the metabolic versatility of environmental bacteria and virulence traits of pathogenic Bordetellae.</title>
        <authorList>
            <person name="Gross R."/>
            <person name="Guzman C.A."/>
            <person name="Sebaihia M."/>
            <person name="Martins Dos Santos V.A."/>
            <person name="Pieper D.H."/>
            <person name="Koebnik R."/>
            <person name="Lechner M."/>
            <person name="Bartels D."/>
            <person name="Buhrmester J."/>
            <person name="Choudhuri J.V."/>
            <person name="Ebensen T."/>
            <person name="Gaigalat L."/>
            <person name="Herrmann S."/>
            <person name="Khachane A.N."/>
            <person name="Larisch C."/>
            <person name="Link S."/>
            <person name="Linke B."/>
            <person name="Meyer F."/>
            <person name="Mormann S."/>
            <person name="Nakunst D."/>
            <person name="Rueckert C."/>
            <person name="Schneiker-Bekel S."/>
            <person name="Schulze K."/>
            <person name="Vorhoelter F.J."/>
            <person name="Yevsa T."/>
            <person name="Engle J.T."/>
            <person name="Goldman W.E."/>
            <person name="Puehler A."/>
            <person name="Goebel U.B."/>
            <person name="Goesmann A."/>
            <person name="Bloecker H."/>
            <person name="Kaiser O."/>
            <person name="Martinez-Arias R."/>
        </authorList>
    </citation>
    <scope>NUCLEOTIDE SEQUENCE [LARGE SCALE GENOMIC DNA]</scope>
    <source>
        <strain evidence="3">ATCC BAA-461 / DSM 12804 / CCUG 43448 / CIP 107267 / Se-1111R</strain>
    </source>
</reference>
<evidence type="ECO:0000313" key="3">
    <source>
        <dbReference type="Proteomes" id="UP000001225"/>
    </source>
</evidence>
<feature type="compositionally biased region" description="Low complexity" evidence="1">
    <location>
        <begin position="221"/>
        <end position="231"/>
    </location>
</feature>
<dbReference type="Proteomes" id="UP000001225">
    <property type="component" value="Chromosome"/>
</dbReference>
<evidence type="ECO:0008006" key="4">
    <source>
        <dbReference type="Google" id="ProtNLM"/>
    </source>
</evidence>